<evidence type="ECO:0000256" key="4">
    <source>
        <dbReference type="ARBA" id="ARBA00022519"/>
    </source>
</evidence>
<evidence type="ECO:0000256" key="2">
    <source>
        <dbReference type="ARBA" id="ARBA00022448"/>
    </source>
</evidence>
<feature type="transmembrane region" description="Helical" evidence="9">
    <location>
        <begin position="488"/>
        <end position="512"/>
    </location>
</feature>
<feature type="transmembrane region" description="Helical" evidence="9">
    <location>
        <begin position="557"/>
        <end position="578"/>
    </location>
</feature>
<sequence>MSESLYCRTCATLVRTPHRLTLLSRLLTFFGILLIVGMLPWLSGSDPALALLRARSGEQEATAETLTAIRQSLGLDRGPLSLFGHWLWQLLQGDAGVSWVSGRPVLPGMLQAAGVSLTLMAAAALVAAVLAAALCLPVLWRGLHGKPRVSSGIAAATLTTLPEFLLATVLLIVGAVWLRWLPPYGWQGVQHVILPALALGIPAGGYLGRIFADALSESLNEKWLLTWSVAGIARRHLLLALLTRALPGVLPLLSLVLVSMTGGAIAVEKVFAIPGIGRATLGAAAAQDLPALQAGVLIMLLLAAVAGLLTSALRQLLLGRALRGGAMPTPAINRTPSSHGAIWLTALCLALFCLLLLAGLTRDPYLSGFTRLQPPSLALPFGADAMGRDLLARVAHGTLHTCVMAFVAALICLLIGLLAGFFPRFCSGPIEAANALPPVMAGLIVAALTGPSAGGAVLAVIVVSWAPLAAHTAALLSEARARAWVQMLPILGVGPLRAGLCYLLPAVVGPLFRHAMLRVPGIALALASLGFLGLGAAPPLPEWGRLLAEGMPYVERACWVVLAPGGALIVLSLLAIAAGRLR</sequence>
<evidence type="ECO:0000256" key="8">
    <source>
        <dbReference type="ARBA" id="ARBA00024202"/>
    </source>
</evidence>
<comment type="similarity">
    <text evidence="8">Belongs to the binding-protein-dependent transport system permease family. OppBC subfamily.</text>
</comment>
<feature type="transmembrane region" description="Helical" evidence="9">
    <location>
        <begin position="22"/>
        <end position="42"/>
    </location>
</feature>
<gene>
    <name evidence="11" type="ORF">EM595_1782</name>
</gene>
<feature type="transmembrane region" description="Helical" evidence="9">
    <location>
        <begin position="443"/>
        <end position="468"/>
    </location>
</feature>
<dbReference type="GO" id="GO:0055085">
    <property type="term" value="P:transmembrane transport"/>
    <property type="evidence" value="ECO:0007669"/>
    <property type="project" value="InterPro"/>
</dbReference>
<dbReference type="EMBL" id="LN907827">
    <property type="protein sequence ID" value="CUU24016.1"/>
    <property type="molecule type" value="Genomic_DNA"/>
</dbReference>
<keyword evidence="7 9" id="KW-0472">Membrane</keyword>
<dbReference type="RefSeq" id="WP_067430554.1">
    <property type="nucleotide sequence ID" value="NZ_LN907827.1"/>
</dbReference>
<feature type="transmembrane region" description="Helical" evidence="9">
    <location>
        <begin position="237"/>
        <end position="258"/>
    </location>
</feature>
<dbReference type="AlphaFoldDB" id="A0A0U5L4B9"/>
<feature type="transmembrane region" description="Helical" evidence="9">
    <location>
        <begin position="398"/>
        <end position="422"/>
    </location>
</feature>
<evidence type="ECO:0000256" key="1">
    <source>
        <dbReference type="ARBA" id="ARBA00004429"/>
    </source>
</evidence>
<feature type="domain" description="ABC transmembrane type-1" evidence="10">
    <location>
        <begin position="150"/>
        <end position="317"/>
    </location>
</feature>
<feature type="transmembrane region" description="Helical" evidence="9">
    <location>
        <begin position="192"/>
        <end position="216"/>
    </location>
</feature>
<evidence type="ECO:0000256" key="7">
    <source>
        <dbReference type="ARBA" id="ARBA00023136"/>
    </source>
</evidence>
<feature type="transmembrane region" description="Helical" evidence="9">
    <location>
        <begin position="152"/>
        <end position="180"/>
    </location>
</feature>
<keyword evidence="5 9" id="KW-0812">Transmembrane</keyword>
<feature type="domain" description="ABC transmembrane type-1" evidence="10">
    <location>
        <begin position="415"/>
        <end position="578"/>
    </location>
</feature>
<evidence type="ECO:0000256" key="3">
    <source>
        <dbReference type="ARBA" id="ARBA00022475"/>
    </source>
</evidence>
<feature type="transmembrane region" description="Helical" evidence="9">
    <location>
        <begin position="291"/>
        <end position="313"/>
    </location>
</feature>
<dbReference type="OrthoDB" id="8480309at2"/>
<dbReference type="PANTHER" id="PTHR43163:SF6">
    <property type="entry name" value="DIPEPTIDE TRANSPORT SYSTEM PERMEASE PROTEIN DPPB-RELATED"/>
    <property type="match status" value="1"/>
</dbReference>
<dbReference type="InterPro" id="IPR000515">
    <property type="entry name" value="MetI-like"/>
</dbReference>
<keyword evidence="4" id="KW-0997">Cell inner membrane</keyword>
<dbReference type="STRING" id="1619313.EM595_1782"/>
<evidence type="ECO:0000256" key="5">
    <source>
        <dbReference type="ARBA" id="ARBA00022692"/>
    </source>
</evidence>
<dbReference type="Proteomes" id="UP000059419">
    <property type="component" value="Chromosome 1"/>
</dbReference>
<dbReference type="SUPFAM" id="SSF161098">
    <property type="entry name" value="MetI-like"/>
    <property type="match status" value="1"/>
</dbReference>
<evidence type="ECO:0000313" key="12">
    <source>
        <dbReference type="Proteomes" id="UP000059419"/>
    </source>
</evidence>
<dbReference type="PANTHER" id="PTHR43163">
    <property type="entry name" value="DIPEPTIDE TRANSPORT SYSTEM PERMEASE PROTEIN DPPB-RELATED"/>
    <property type="match status" value="1"/>
</dbReference>
<dbReference type="PATRIC" id="fig|1619313.3.peg.1852"/>
<feature type="transmembrane region" description="Helical" evidence="9">
    <location>
        <begin position="519"/>
        <end position="537"/>
    </location>
</feature>
<keyword evidence="6 9" id="KW-1133">Transmembrane helix</keyword>
<evidence type="ECO:0000313" key="11">
    <source>
        <dbReference type="EMBL" id="CUU24016.1"/>
    </source>
</evidence>
<reference evidence="12" key="1">
    <citation type="submission" date="2015-11" db="EMBL/GenBank/DDBJ databases">
        <authorList>
            <person name="Blom J."/>
        </authorList>
    </citation>
    <scope>NUCLEOTIDE SEQUENCE [LARGE SCALE GENOMIC DNA]</scope>
</reference>
<dbReference type="GO" id="GO:0005886">
    <property type="term" value="C:plasma membrane"/>
    <property type="evidence" value="ECO:0007669"/>
    <property type="project" value="UniProtKB-SubCell"/>
</dbReference>
<organism evidence="11 12">
    <name type="scientific">Duffyella gerundensis</name>
    <dbReference type="NCBI Taxonomy" id="1619313"/>
    <lineage>
        <taxon>Bacteria</taxon>
        <taxon>Pseudomonadati</taxon>
        <taxon>Pseudomonadota</taxon>
        <taxon>Gammaproteobacteria</taxon>
        <taxon>Enterobacterales</taxon>
        <taxon>Erwiniaceae</taxon>
        <taxon>Duffyella</taxon>
    </lineage>
</organism>
<dbReference type="KEGG" id="ege:EM595_1782"/>
<name>A0A0U5L4B9_9GAMM</name>
<protein>
    <submittedName>
        <fullName evidence="11">ABC transporter permease</fullName>
    </submittedName>
</protein>
<evidence type="ECO:0000256" key="6">
    <source>
        <dbReference type="ARBA" id="ARBA00022989"/>
    </source>
</evidence>
<dbReference type="InterPro" id="IPR035906">
    <property type="entry name" value="MetI-like_sf"/>
</dbReference>
<keyword evidence="12" id="KW-1185">Reference proteome</keyword>
<comment type="subcellular location">
    <subcellularLocation>
        <location evidence="1">Cell inner membrane</location>
        <topology evidence="1">Multi-pass membrane protein</topology>
    </subcellularLocation>
</comment>
<proteinExistence type="inferred from homology"/>
<accession>A0A0U5L4B9</accession>
<keyword evidence="3" id="KW-1003">Cell membrane</keyword>
<keyword evidence="2" id="KW-0813">Transport</keyword>
<evidence type="ECO:0000256" key="9">
    <source>
        <dbReference type="SAM" id="Phobius"/>
    </source>
</evidence>
<evidence type="ECO:0000259" key="10">
    <source>
        <dbReference type="Pfam" id="PF00528"/>
    </source>
</evidence>
<dbReference type="Pfam" id="PF00528">
    <property type="entry name" value="BPD_transp_1"/>
    <property type="match status" value="2"/>
</dbReference>
<feature type="transmembrane region" description="Helical" evidence="9">
    <location>
        <begin position="117"/>
        <end position="140"/>
    </location>
</feature>
<feature type="transmembrane region" description="Helical" evidence="9">
    <location>
        <begin position="341"/>
        <end position="360"/>
    </location>
</feature>